<feature type="region of interest" description="Disordered" evidence="1">
    <location>
        <begin position="49"/>
        <end position="74"/>
    </location>
</feature>
<dbReference type="EMBL" id="JBIMZQ010000006">
    <property type="protein sequence ID" value="KAL3670799.1"/>
    <property type="molecule type" value="Genomic_DNA"/>
</dbReference>
<protein>
    <recommendedName>
        <fullName evidence="4">GOLD domain-containing protein</fullName>
    </recommendedName>
</protein>
<accession>A0ABD3FX51</accession>
<evidence type="ECO:0000256" key="1">
    <source>
        <dbReference type="SAM" id="MobiDB-lite"/>
    </source>
</evidence>
<evidence type="ECO:0000313" key="3">
    <source>
        <dbReference type="Proteomes" id="UP001632037"/>
    </source>
</evidence>
<name>A0ABD3FX51_9STRA</name>
<dbReference type="Proteomes" id="UP001632037">
    <property type="component" value="Unassembled WGS sequence"/>
</dbReference>
<comment type="caution">
    <text evidence="2">The sequence shown here is derived from an EMBL/GenBank/DDBJ whole genome shotgun (WGS) entry which is preliminary data.</text>
</comment>
<proteinExistence type="predicted"/>
<keyword evidence="3" id="KW-1185">Reference proteome</keyword>
<dbReference type="AlphaFoldDB" id="A0ABD3FX51"/>
<reference evidence="2 3" key="1">
    <citation type="submission" date="2024-09" db="EMBL/GenBank/DDBJ databases">
        <title>Genome sequencing and assembly of Phytophthora oleae, isolate VK10A, causative agent of rot of olive drupes.</title>
        <authorList>
            <person name="Conti Taguali S."/>
            <person name="Riolo M."/>
            <person name="La Spada F."/>
            <person name="Cacciola S.O."/>
            <person name="Dionisio G."/>
        </authorList>
    </citation>
    <scope>NUCLEOTIDE SEQUENCE [LARGE SCALE GENOMIC DNA]</scope>
    <source>
        <strain evidence="2 3">VK10A</strain>
    </source>
</reference>
<evidence type="ECO:0000313" key="2">
    <source>
        <dbReference type="EMBL" id="KAL3670799.1"/>
    </source>
</evidence>
<organism evidence="2 3">
    <name type="scientific">Phytophthora oleae</name>
    <dbReference type="NCBI Taxonomy" id="2107226"/>
    <lineage>
        <taxon>Eukaryota</taxon>
        <taxon>Sar</taxon>
        <taxon>Stramenopiles</taxon>
        <taxon>Oomycota</taxon>
        <taxon>Peronosporomycetes</taxon>
        <taxon>Peronosporales</taxon>
        <taxon>Peronosporaceae</taxon>
        <taxon>Phytophthora</taxon>
    </lineage>
</organism>
<gene>
    <name evidence="2" type="ORF">V7S43_003985</name>
</gene>
<evidence type="ECO:0008006" key="4">
    <source>
        <dbReference type="Google" id="ProtNLM"/>
    </source>
</evidence>
<feature type="compositionally biased region" description="Basic residues" evidence="1">
    <location>
        <begin position="64"/>
        <end position="74"/>
    </location>
</feature>
<sequence length="480" mass="54107">MSSALDTVPSPWLETDLMGIQLPQPLPLSQPSPPDSDEVLRHFLQEMAELDRQETPSTPEPKTLKRKAISTPRPAKKVKQATNGATAKFQPLATRIEAPKAKEPITRWQRRKQEFETLKEQAEILGNYVAFLQTRRTPGLMLQDPVNLPPELEQLVQLQTRGWQGAAIQEMRRCQASIQENQELKERLQACVQDAGRVQTAFEEAESLRKEQLSRSSLAVRALRVDMMMKERYHAADNALIFDMLEANVNARVHEIQSIAEEVSQPVLTANTEQVCICRKDETHPAMQFKTARVMPFDVDTVSSVCWRVAEVGWKRQGARVVRRSADVVSSDWCFPVQLEKGENVEIRVRCVAKRFKVHEGFVVIAESTTEWPAHLEATGVWSRVTKESGWGLIHPYPAKRNRSAAQDTSRPPASVSRFVMFITCQPSGLDTDTTRKLLGSPAVSDVVVPSFRKLIHNRQQCVDNRLMDTAFATPSISAI</sequence>